<dbReference type="Proteomes" id="UP001334248">
    <property type="component" value="Unassembled WGS sequence"/>
</dbReference>
<evidence type="ECO:0000256" key="1">
    <source>
        <dbReference type="ARBA" id="ARBA00004123"/>
    </source>
</evidence>
<sequence>MSSFNALRAIATRLTSTPAYELPHQVGYLATSLASCGDTLRNTSPNNDQSLLLHKLKTRVSTLLQDRTPEGRFSGIVIAKALVETGGTTFLADSASWVRSLISCLGKPDTPEAKRLCVVTISRIYLLTVGDQALVREITTPTLPAFISASLGVIKPSTTQADGNPVRVLSPLLGVVLRSWHLLLEHFASTVRPNAGSIKSICLSLISDVTCPDEVYSAAQDVLARLHFCAPKNTIPTDWAQTCSQAIEAAHDTADLVFRAIVEDWSPAIARTSKVTKKQKASSTPATSSPDVLGLAAWSGESDGCSTLARQVDVLRHVLSSQHAQEVNSPLGAVLDLTARLTAVTPPTPKFSLRINNEVTRDEREELWLNLPRIHIAVLHLFQALVEAFQSALFPVCHTISTQLWEMFEAEADNAAIRRASYELVDSLLPHRLLPLTKSDSANFRRLVQQCCNDLLVSRGHTDGLSSLQNNSATKKQGSAMPSSTRDLYDSAYRLLPAILTYAPLHKLAGYSSVRTQIDQTAILLNHHEAILASVLHPSRPRSDPKSGRTAPPGPSLMPFLARSAESVEDETHKLAFDALLRPRMPVVRSSTEGEFAEQDEHEAADEDEGEETYEDGHGDAMQLELNGYMNGSTAEATQEPHMEEATSSKEALQDFASTQKRDFTTLLEQSTDAQLAASASNDLPASMATGPAGTNYESVPKRPRLDDDSAQEEALIVIAEDQGQHFPSDRPPATAAADTIEPYSTPAENTSTTVPLQAPVTVDAVKGKANAGYDSDDSSDSEVPPIDATLVGMSDSEDEDGE</sequence>
<evidence type="ECO:0000313" key="8">
    <source>
        <dbReference type="Proteomes" id="UP001334248"/>
    </source>
</evidence>
<evidence type="ECO:0000259" key="6">
    <source>
        <dbReference type="Pfam" id="PF08167"/>
    </source>
</evidence>
<dbReference type="InterPro" id="IPR012583">
    <property type="entry name" value="RIX1_N"/>
</dbReference>
<evidence type="ECO:0000256" key="3">
    <source>
        <dbReference type="ARBA" id="ARBA00021502"/>
    </source>
</evidence>
<feature type="region of interest" description="Disordered" evidence="5">
    <location>
        <begin position="674"/>
        <end position="803"/>
    </location>
</feature>
<feature type="domain" description="Pre-rRNA-processing protein RIX1 N-terminal" evidence="6">
    <location>
        <begin position="7"/>
        <end position="208"/>
    </location>
</feature>
<keyword evidence="4" id="KW-0539">Nucleus</keyword>
<evidence type="ECO:0000256" key="2">
    <source>
        <dbReference type="ARBA" id="ARBA00010511"/>
    </source>
</evidence>
<evidence type="ECO:0000313" key="7">
    <source>
        <dbReference type="EMBL" id="KAK5941853.1"/>
    </source>
</evidence>
<feature type="compositionally biased region" description="Polar residues" evidence="5">
    <location>
        <begin position="747"/>
        <end position="756"/>
    </location>
</feature>
<dbReference type="GeneID" id="89999253"/>
<feature type="region of interest" description="Disordered" evidence="5">
    <location>
        <begin position="589"/>
        <end position="616"/>
    </location>
</feature>
<dbReference type="RefSeq" id="XP_064729943.1">
    <property type="nucleotide sequence ID" value="XM_064874221.1"/>
</dbReference>
<accession>A0ABR0RNN9</accession>
<feature type="compositionally biased region" description="Polar residues" evidence="5">
    <location>
        <begin position="674"/>
        <end position="684"/>
    </location>
</feature>
<dbReference type="PANTHER" id="PTHR34105:SF1">
    <property type="entry name" value="PROLINE-, GLUTAMIC ACID- AND LEUCINE-RICH PROTEIN 1"/>
    <property type="match status" value="1"/>
</dbReference>
<dbReference type="InterPro" id="IPR016024">
    <property type="entry name" value="ARM-type_fold"/>
</dbReference>
<name>A0ABR0RNN9_9EURO</name>
<feature type="region of interest" description="Disordered" evidence="5">
    <location>
        <begin position="536"/>
        <end position="559"/>
    </location>
</feature>
<dbReference type="PANTHER" id="PTHR34105">
    <property type="entry name" value="PROLINE-, GLUTAMIC ACID- AND LEUCINE-RICH PROTEIN 1"/>
    <property type="match status" value="1"/>
</dbReference>
<comment type="similarity">
    <text evidence="2">Belongs to the RIX1/PELP1 family.</text>
</comment>
<feature type="compositionally biased region" description="Acidic residues" evidence="5">
    <location>
        <begin position="595"/>
        <end position="614"/>
    </location>
</feature>
<keyword evidence="8" id="KW-1185">Reference proteome</keyword>
<dbReference type="SUPFAM" id="SSF48371">
    <property type="entry name" value="ARM repeat"/>
    <property type="match status" value="1"/>
</dbReference>
<dbReference type="EMBL" id="JAVHJV010000006">
    <property type="protein sequence ID" value="KAK5941853.1"/>
    <property type="molecule type" value="Genomic_DNA"/>
</dbReference>
<comment type="subcellular location">
    <subcellularLocation>
        <location evidence="1">Nucleus</location>
    </subcellularLocation>
</comment>
<comment type="caution">
    <text evidence="7">The sequence shown here is derived from an EMBL/GenBank/DDBJ whole genome shotgun (WGS) entry which is preliminary data.</text>
</comment>
<reference evidence="7 8" key="1">
    <citation type="journal article" date="2023" name="Res Sq">
        <title>Genomic and morphological characterization of Knufia obscura isolated from the Mars 2020 spacecraft assembly facility.</title>
        <authorList>
            <person name="Chander A.M."/>
            <person name="Teixeira M.M."/>
            <person name="Singh N.K."/>
            <person name="Williams M.P."/>
            <person name="Parker C.W."/>
            <person name="Leo P."/>
            <person name="Stajich J.E."/>
            <person name="Torok T."/>
            <person name="Tighe S."/>
            <person name="Mason C.E."/>
            <person name="Venkateswaran K."/>
        </authorList>
    </citation>
    <scope>NUCLEOTIDE SEQUENCE [LARGE SCALE GENOMIC DNA]</scope>
    <source>
        <strain evidence="7 8">CCFEE 5817</strain>
    </source>
</reference>
<dbReference type="Pfam" id="PF08167">
    <property type="entry name" value="RIX1"/>
    <property type="match status" value="1"/>
</dbReference>
<proteinExistence type="inferred from homology"/>
<evidence type="ECO:0000256" key="5">
    <source>
        <dbReference type="SAM" id="MobiDB-lite"/>
    </source>
</evidence>
<evidence type="ECO:0000256" key="4">
    <source>
        <dbReference type="ARBA" id="ARBA00023242"/>
    </source>
</evidence>
<organism evidence="7 8">
    <name type="scientific">Knufia obscura</name>
    <dbReference type="NCBI Taxonomy" id="1635080"/>
    <lineage>
        <taxon>Eukaryota</taxon>
        <taxon>Fungi</taxon>
        <taxon>Dikarya</taxon>
        <taxon>Ascomycota</taxon>
        <taxon>Pezizomycotina</taxon>
        <taxon>Eurotiomycetes</taxon>
        <taxon>Chaetothyriomycetidae</taxon>
        <taxon>Chaetothyriales</taxon>
        <taxon>Trichomeriaceae</taxon>
        <taxon>Knufia</taxon>
    </lineage>
</organism>
<protein>
    <recommendedName>
        <fullName evidence="3">Pre-rRNA-processing protein RIX1</fullName>
    </recommendedName>
</protein>
<gene>
    <name evidence="7" type="ORF">PMZ80_005804</name>
</gene>